<reference evidence="2 3" key="1">
    <citation type="journal article" date="2019" name="Int. J. Syst. Evol. Microbiol.">
        <title>Capsulimonas corticalis gen. nov., sp. nov., an aerobic capsulated bacterium, of a novel bacterial order, Capsulimonadales ord. nov., of the class Armatimonadia of the phylum Armatimonadetes.</title>
        <authorList>
            <person name="Li J."/>
            <person name="Kudo C."/>
            <person name="Tonouchi A."/>
        </authorList>
    </citation>
    <scope>NUCLEOTIDE SEQUENCE [LARGE SCALE GENOMIC DNA]</scope>
    <source>
        <strain evidence="2 3">AX-7</strain>
    </source>
</reference>
<evidence type="ECO:0000313" key="3">
    <source>
        <dbReference type="Proteomes" id="UP000287394"/>
    </source>
</evidence>
<name>A0A402CXB5_9BACT</name>
<sequence length="72" mass="7927">MKKTPTSRKPGYRNDSRHDSVRAVLRPGGSGYLERTSGAHWKCGYVYTAKLRPKGLLAVVFFSLDTAASVNV</sequence>
<proteinExistence type="predicted"/>
<evidence type="ECO:0000313" key="2">
    <source>
        <dbReference type="EMBL" id="BDI32347.1"/>
    </source>
</evidence>
<protein>
    <submittedName>
        <fullName evidence="2">Uncharacterized protein</fullName>
    </submittedName>
</protein>
<dbReference type="EMBL" id="AP025739">
    <property type="protein sequence ID" value="BDI32347.1"/>
    <property type="molecule type" value="Genomic_DNA"/>
</dbReference>
<feature type="region of interest" description="Disordered" evidence="1">
    <location>
        <begin position="1"/>
        <end position="20"/>
    </location>
</feature>
<organism evidence="2 3">
    <name type="scientific">Capsulimonas corticalis</name>
    <dbReference type="NCBI Taxonomy" id="2219043"/>
    <lineage>
        <taxon>Bacteria</taxon>
        <taxon>Bacillati</taxon>
        <taxon>Armatimonadota</taxon>
        <taxon>Armatimonadia</taxon>
        <taxon>Capsulimonadales</taxon>
        <taxon>Capsulimonadaceae</taxon>
        <taxon>Capsulimonas</taxon>
    </lineage>
</organism>
<dbReference type="KEGG" id="ccot:CCAX7_43980"/>
<evidence type="ECO:0000256" key="1">
    <source>
        <dbReference type="SAM" id="MobiDB-lite"/>
    </source>
</evidence>
<keyword evidence="3" id="KW-1185">Reference proteome</keyword>
<dbReference type="AlphaFoldDB" id="A0A402CXB5"/>
<gene>
    <name evidence="2" type="ORF">CCAX7_43980</name>
</gene>
<dbReference type="Proteomes" id="UP000287394">
    <property type="component" value="Chromosome"/>
</dbReference>
<accession>A0A402CXB5</accession>